<keyword evidence="3" id="KW-1185">Reference proteome</keyword>
<dbReference type="Proteomes" id="UP000664859">
    <property type="component" value="Unassembled WGS sequence"/>
</dbReference>
<proteinExistence type="predicted"/>
<dbReference type="EMBL" id="JAFCMP010000547">
    <property type="protein sequence ID" value="KAG5175655.1"/>
    <property type="molecule type" value="Genomic_DNA"/>
</dbReference>
<feature type="signal peptide" evidence="1">
    <location>
        <begin position="1"/>
        <end position="21"/>
    </location>
</feature>
<keyword evidence="1" id="KW-0732">Signal</keyword>
<name>A0A835YL88_9STRA</name>
<organism evidence="2 3">
    <name type="scientific">Tribonema minus</name>
    <dbReference type="NCBI Taxonomy" id="303371"/>
    <lineage>
        <taxon>Eukaryota</taxon>
        <taxon>Sar</taxon>
        <taxon>Stramenopiles</taxon>
        <taxon>Ochrophyta</taxon>
        <taxon>PX clade</taxon>
        <taxon>Xanthophyceae</taxon>
        <taxon>Tribonematales</taxon>
        <taxon>Tribonemataceae</taxon>
        <taxon>Tribonema</taxon>
    </lineage>
</organism>
<evidence type="ECO:0000256" key="1">
    <source>
        <dbReference type="SAM" id="SignalP"/>
    </source>
</evidence>
<feature type="chain" id="PRO_5032649612" description="Secreted protein" evidence="1">
    <location>
        <begin position="22"/>
        <end position="78"/>
    </location>
</feature>
<evidence type="ECO:0000313" key="2">
    <source>
        <dbReference type="EMBL" id="KAG5175655.1"/>
    </source>
</evidence>
<sequence length="78" mass="7733">MAVACVLRVLVLVMGRASALGFGIGLERVESCADDLHSGVGEAAGGLARELLAAAILGLASCEGGHGVTFFSGTSTEL</sequence>
<reference evidence="2" key="1">
    <citation type="submission" date="2021-02" db="EMBL/GenBank/DDBJ databases">
        <title>First Annotated Genome of the Yellow-green Alga Tribonema minus.</title>
        <authorList>
            <person name="Mahan K.M."/>
        </authorList>
    </citation>
    <scope>NUCLEOTIDE SEQUENCE</scope>
    <source>
        <strain evidence="2">UTEX B ZZ1240</strain>
    </source>
</reference>
<protein>
    <recommendedName>
        <fullName evidence="4">Secreted protein</fullName>
    </recommendedName>
</protein>
<gene>
    <name evidence="2" type="ORF">JKP88DRAFT_216608</name>
</gene>
<comment type="caution">
    <text evidence="2">The sequence shown here is derived from an EMBL/GenBank/DDBJ whole genome shotgun (WGS) entry which is preliminary data.</text>
</comment>
<evidence type="ECO:0000313" key="3">
    <source>
        <dbReference type="Proteomes" id="UP000664859"/>
    </source>
</evidence>
<accession>A0A835YL88</accession>
<evidence type="ECO:0008006" key="4">
    <source>
        <dbReference type="Google" id="ProtNLM"/>
    </source>
</evidence>
<dbReference type="AlphaFoldDB" id="A0A835YL88"/>